<evidence type="ECO:0000313" key="1">
    <source>
        <dbReference type="EMBL" id="EFX68756.1"/>
    </source>
</evidence>
<evidence type="ECO:0000313" key="2">
    <source>
        <dbReference type="Proteomes" id="UP000000305"/>
    </source>
</evidence>
<dbReference type="InParanoid" id="E9HHP7"/>
<dbReference type="Proteomes" id="UP000000305">
    <property type="component" value="Unassembled WGS sequence"/>
</dbReference>
<sequence>MKKTQCELKLYWNQNMKKKSTFPDVPVRIYVVNQRGQQYRITQCETADSTVYIVDSYVKIELNNIHYLQTHQKDLHVAQ</sequence>
<reference evidence="1 2" key="1">
    <citation type="journal article" date="2011" name="Science">
        <title>The ecoresponsive genome of Daphnia pulex.</title>
        <authorList>
            <person name="Colbourne J.K."/>
            <person name="Pfrender M.E."/>
            <person name="Gilbert D."/>
            <person name="Thomas W.K."/>
            <person name="Tucker A."/>
            <person name="Oakley T.H."/>
            <person name="Tokishita S."/>
            <person name="Aerts A."/>
            <person name="Arnold G.J."/>
            <person name="Basu M.K."/>
            <person name="Bauer D.J."/>
            <person name="Caceres C.E."/>
            <person name="Carmel L."/>
            <person name="Casola C."/>
            <person name="Choi J.H."/>
            <person name="Detter J.C."/>
            <person name="Dong Q."/>
            <person name="Dusheyko S."/>
            <person name="Eads B.D."/>
            <person name="Frohlich T."/>
            <person name="Geiler-Samerotte K.A."/>
            <person name="Gerlach D."/>
            <person name="Hatcher P."/>
            <person name="Jogdeo S."/>
            <person name="Krijgsveld J."/>
            <person name="Kriventseva E.V."/>
            <person name="Kultz D."/>
            <person name="Laforsch C."/>
            <person name="Lindquist E."/>
            <person name="Lopez J."/>
            <person name="Manak J.R."/>
            <person name="Muller J."/>
            <person name="Pangilinan J."/>
            <person name="Patwardhan R.P."/>
            <person name="Pitluck S."/>
            <person name="Pritham E.J."/>
            <person name="Rechtsteiner A."/>
            <person name="Rho M."/>
            <person name="Rogozin I.B."/>
            <person name="Sakarya O."/>
            <person name="Salamov A."/>
            <person name="Schaack S."/>
            <person name="Shapiro H."/>
            <person name="Shiga Y."/>
            <person name="Skalitzky C."/>
            <person name="Smith Z."/>
            <person name="Souvorov A."/>
            <person name="Sung W."/>
            <person name="Tang Z."/>
            <person name="Tsuchiya D."/>
            <person name="Tu H."/>
            <person name="Vos H."/>
            <person name="Wang M."/>
            <person name="Wolf Y.I."/>
            <person name="Yamagata H."/>
            <person name="Yamada T."/>
            <person name="Ye Y."/>
            <person name="Shaw J.R."/>
            <person name="Andrews J."/>
            <person name="Crease T.J."/>
            <person name="Tang H."/>
            <person name="Lucas S.M."/>
            <person name="Robertson H.M."/>
            <person name="Bork P."/>
            <person name="Koonin E.V."/>
            <person name="Zdobnov E.M."/>
            <person name="Grigoriev I.V."/>
            <person name="Lynch M."/>
            <person name="Boore J.L."/>
        </authorList>
    </citation>
    <scope>NUCLEOTIDE SEQUENCE [LARGE SCALE GENOMIC DNA]</scope>
</reference>
<keyword evidence="2" id="KW-1185">Reference proteome</keyword>
<name>E9HHP7_DAPPU</name>
<protein>
    <submittedName>
        <fullName evidence="1">Uncharacterized protein</fullName>
    </submittedName>
</protein>
<dbReference type="KEGG" id="dpx:DAPPUDRAFT_259708"/>
<dbReference type="HOGENOM" id="CLU_2608427_0_0_1"/>
<organism evidence="1 2">
    <name type="scientific">Daphnia pulex</name>
    <name type="common">Water flea</name>
    <dbReference type="NCBI Taxonomy" id="6669"/>
    <lineage>
        <taxon>Eukaryota</taxon>
        <taxon>Metazoa</taxon>
        <taxon>Ecdysozoa</taxon>
        <taxon>Arthropoda</taxon>
        <taxon>Crustacea</taxon>
        <taxon>Branchiopoda</taxon>
        <taxon>Diplostraca</taxon>
        <taxon>Cladocera</taxon>
        <taxon>Anomopoda</taxon>
        <taxon>Daphniidae</taxon>
        <taxon>Daphnia</taxon>
    </lineage>
</organism>
<proteinExistence type="predicted"/>
<accession>E9HHP7</accession>
<dbReference type="EMBL" id="GL732649">
    <property type="protein sequence ID" value="EFX68756.1"/>
    <property type="molecule type" value="Genomic_DNA"/>
</dbReference>
<gene>
    <name evidence="1" type="ORF">DAPPUDRAFT_259708</name>
</gene>
<dbReference type="AlphaFoldDB" id="E9HHP7"/>